<feature type="signal peptide" evidence="1">
    <location>
        <begin position="1"/>
        <end position="30"/>
    </location>
</feature>
<protein>
    <submittedName>
        <fullName evidence="2">Uncharacterized protein</fullName>
    </submittedName>
</protein>
<organism evidence="2 3">
    <name type="scientific">Mytilus galloprovincialis</name>
    <name type="common">Mediterranean mussel</name>
    <dbReference type="NCBI Taxonomy" id="29158"/>
    <lineage>
        <taxon>Eukaryota</taxon>
        <taxon>Metazoa</taxon>
        <taxon>Spiralia</taxon>
        <taxon>Lophotrochozoa</taxon>
        <taxon>Mollusca</taxon>
        <taxon>Bivalvia</taxon>
        <taxon>Autobranchia</taxon>
        <taxon>Pteriomorphia</taxon>
        <taxon>Mytilida</taxon>
        <taxon>Mytiloidea</taxon>
        <taxon>Mytilidae</taxon>
        <taxon>Mytilinae</taxon>
        <taxon>Mytilus</taxon>
    </lineage>
</organism>
<sequence>MKVFRSVHVFTFSSLHWCFLVLCIASTSYGSALPNEDELESIDDIDESELEETDRKIAAVLDEDDLDEINDIDERDVEENDHRVEKRQIYLLILFPKLRLAKHGKVRLTKLVLKKLAKDLRRNGSLARRAVRRLESLTGGRVSANKITAVIEGVAARLDRYETATCNFFANVASRFGISRWIGYKICQLAIYLLL</sequence>
<dbReference type="EMBL" id="UYJE01003712">
    <property type="protein sequence ID" value="VDI21734.1"/>
    <property type="molecule type" value="Genomic_DNA"/>
</dbReference>
<keyword evidence="1" id="KW-0732">Signal</keyword>
<evidence type="ECO:0000256" key="1">
    <source>
        <dbReference type="SAM" id="SignalP"/>
    </source>
</evidence>
<proteinExistence type="predicted"/>
<reference evidence="2" key="1">
    <citation type="submission" date="2018-11" db="EMBL/GenBank/DDBJ databases">
        <authorList>
            <person name="Alioto T."/>
            <person name="Alioto T."/>
        </authorList>
    </citation>
    <scope>NUCLEOTIDE SEQUENCE</scope>
</reference>
<keyword evidence="3" id="KW-1185">Reference proteome</keyword>
<comment type="caution">
    <text evidence="2">The sequence shown here is derived from an EMBL/GenBank/DDBJ whole genome shotgun (WGS) entry which is preliminary data.</text>
</comment>
<dbReference type="AlphaFoldDB" id="A0A8B6DN83"/>
<evidence type="ECO:0000313" key="2">
    <source>
        <dbReference type="EMBL" id="VDI21734.1"/>
    </source>
</evidence>
<feature type="chain" id="PRO_5032775510" evidence="1">
    <location>
        <begin position="31"/>
        <end position="195"/>
    </location>
</feature>
<gene>
    <name evidence="2" type="ORF">MGAL_10B053337</name>
</gene>
<evidence type="ECO:0000313" key="3">
    <source>
        <dbReference type="Proteomes" id="UP000596742"/>
    </source>
</evidence>
<accession>A0A8B6DN83</accession>
<name>A0A8B6DN83_MYTGA</name>
<dbReference type="Proteomes" id="UP000596742">
    <property type="component" value="Unassembled WGS sequence"/>
</dbReference>
<dbReference type="OrthoDB" id="6091663at2759"/>